<dbReference type="PROSITE" id="PS00893">
    <property type="entry name" value="NUDIX_BOX"/>
    <property type="match status" value="1"/>
</dbReference>
<dbReference type="AlphaFoldDB" id="A0A644XSC6"/>
<dbReference type="InterPro" id="IPR020084">
    <property type="entry name" value="NUDIX_hydrolase_CS"/>
</dbReference>
<comment type="cofactor">
    <cofactor evidence="1">
        <name>Mg(2+)</name>
        <dbReference type="ChEBI" id="CHEBI:18420"/>
    </cofactor>
</comment>
<dbReference type="PROSITE" id="PS51462">
    <property type="entry name" value="NUDIX"/>
    <property type="match status" value="1"/>
</dbReference>
<name>A0A644XSC6_9ZZZZ</name>
<protein>
    <submittedName>
        <fullName evidence="4">RNA pyrophosphohydrolase</fullName>
        <ecNumber evidence="4">3.6.1.-</ecNumber>
    </submittedName>
</protein>
<dbReference type="Pfam" id="PF00293">
    <property type="entry name" value="NUDIX"/>
    <property type="match status" value="1"/>
</dbReference>
<evidence type="ECO:0000256" key="1">
    <source>
        <dbReference type="ARBA" id="ARBA00001946"/>
    </source>
</evidence>
<dbReference type="EMBL" id="VSSQ01003052">
    <property type="protein sequence ID" value="MPM18807.1"/>
    <property type="molecule type" value="Genomic_DNA"/>
</dbReference>
<dbReference type="SUPFAM" id="SSF55811">
    <property type="entry name" value="Nudix"/>
    <property type="match status" value="1"/>
</dbReference>
<dbReference type="PANTHER" id="PTHR43046:SF14">
    <property type="entry name" value="MUTT_NUDIX FAMILY PROTEIN"/>
    <property type="match status" value="1"/>
</dbReference>
<evidence type="ECO:0000259" key="3">
    <source>
        <dbReference type="PROSITE" id="PS51462"/>
    </source>
</evidence>
<organism evidence="4">
    <name type="scientific">bioreactor metagenome</name>
    <dbReference type="NCBI Taxonomy" id="1076179"/>
    <lineage>
        <taxon>unclassified sequences</taxon>
        <taxon>metagenomes</taxon>
        <taxon>ecological metagenomes</taxon>
    </lineage>
</organism>
<dbReference type="EC" id="3.6.1.-" evidence="4"/>
<dbReference type="PANTHER" id="PTHR43046">
    <property type="entry name" value="GDP-MANNOSE MANNOSYL HYDROLASE"/>
    <property type="match status" value="1"/>
</dbReference>
<dbReference type="InterPro" id="IPR000086">
    <property type="entry name" value="NUDIX_hydrolase_dom"/>
</dbReference>
<feature type="domain" description="Nudix hydrolase" evidence="3">
    <location>
        <begin position="70"/>
        <end position="200"/>
    </location>
</feature>
<proteinExistence type="predicted"/>
<dbReference type="GO" id="GO:0016787">
    <property type="term" value="F:hydrolase activity"/>
    <property type="evidence" value="ECO:0007669"/>
    <property type="project" value="UniProtKB-KW"/>
</dbReference>
<keyword evidence="2 4" id="KW-0378">Hydrolase</keyword>
<dbReference type="PRINTS" id="PR00502">
    <property type="entry name" value="NUDIXFAMILY"/>
</dbReference>
<dbReference type="InterPro" id="IPR020476">
    <property type="entry name" value="Nudix_hydrolase"/>
</dbReference>
<evidence type="ECO:0000256" key="2">
    <source>
        <dbReference type="ARBA" id="ARBA00022801"/>
    </source>
</evidence>
<reference evidence="4" key="1">
    <citation type="submission" date="2019-08" db="EMBL/GenBank/DDBJ databases">
        <authorList>
            <person name="Kucharzyk K."/>
            <person name="Murdoch R.W."/>
            <person name="Higgins S."/>
            <person name="Loffler F."/>
        </authorList>
    </citation>
    <scope>NUCLEOTIDE SEQUENCE</scope>
</reference>
<evidence type="ECO:0000313" key="4">
    <source>
        <dbReference type="EMBL" id="MPM18807.1"/>
    </source>
</evidence>
<sequence length="204" mass="23126">MYKVFLRDKVINFVDAGSVPAGIQSVHIDPPLRDIQQILAGIDANETETDIYFVADDAEKLFIHFYTRMRIMAAAGGIVINENNEVLFIFRRGRWDLPKGKIDGDETEEQAAIREVIEETGLQQVSLGQRLSSTYHVYTIGKEWILKETHWFIMNAPGNSTLLPQAEEGITEIKWVAPRDLEAMSKLVYRSLQDVVAVAEDFVL</sequence>
<gene>
    <name evidence="4" type="primary">rppH_6</name>
    <name evidence="4" type="ORF">SDC9_65223</name>
</gene>
<dbReference type="Gene3D" id="3.90.79.10">
    <property type="entry name" value="Nucleoside Triphosphate Pyrophosphohydrolase"/>
    <property type="match status" value="1"/>
</dbReference>
<comment type="caution">
    <text evidence="4">The sequence shown here is derived from an EMBL/GenBank/DDBJ whole genome shotgun (WGS) entry which is preliminary data.</text>
</comment>
<dbReference type="InterPro" id="IPR015797">
    <property type="entry name" value="NUDIX_hydrolase-like_dom_sf"/>
</dbReference>
<accession>A0A644XSC6</accession>
<dbReference type="CDD" id="cd03673">
    <property type="entry name" value="NUDIX_Ap6A_hydrolase"/>
    <property type="match status" value="1"/>
</dbReference>